<dbReference type="CDD" id="cd21109">
    <property type="entry name" value="SPASM"/>
    <property type="match status" value="1"/>
</dbReference>
<keyword evidence="5" id="KW-0408">Iron</keyword>
<keyword evidence="4" id="KW-0479">Metal-binding</keyword>
<comment type="caution">
    <text evidence="8">The sequence shown here is derived from an EMBL/GenBank/DDBJ whole genome shotgun (WGS) entry which is preliminary data.</text>
</comment>
<dbReference type="InterPro" id="IPR050377">
    <property type="entry name" value="Radical_SAM_PqqE_MftC-like"/>
</dbReference>
<evidence type="ECO:0000256" key="6">
    <source>
        <dbReference type="ARBA" id="ARBA00023014"/>
    </source>
</evidence>
<evidence type="ECO:0000256" key="1">
    <source>
        <dbReference type="ARBA" id="ARBA00001966"/>
    </source>
</evidence>
<keyword evidence="2" id="KW-0004">4Fe-4S</keyword>
<dbReference type="SFLD" id="SFLDG01067">
    <property type="entry name" value="SPASM/twitch_domain_containing"/>
    <property type="match status" value="1"/>
</dbReference>
<keyword evidence="3" id="KW-0949">S-adenosyl-L-methionine</keyword>
<dbReference type="InterPro" id="IPR013785">
    <property type="entry name" value="Aldolase_TIM"/>
</dbReference>
<reference evidence="8" key="1">
    <citation type="journal article" date="2015" name="Nature">
        <title>Complex archaea that bridge the gap between prokaryotes and eukaryotes.</title>
        <authorList>
            <person name="Spang A."/>
            <person name="Saw J.H."/>
            <person name="Jorgensen S.L."/>
            <person name="Zaremba-Niedzwiedzka K."/>
            <person name="Martijn J."/>
            <person name="Lind A.E."/>
            <person name="van Eijk R."/>
            <person name="Schleper C."/>
            <person name="Guy L."/>
            <person name="Ettema T.J."/>
        </authorList>
    </citation>
    <scope>NUCLEOTIDE SEQUENCE</scope>
</reference>
<dbReference type="PROSITE" id="PS51918">
    <property type="entry name" value="RADICAL_SAM"/>
    <property type="match status" value="1"/>
</dbReference>
<evidence type="ECO:0000256" key="5">
    <source>
        <dbReference type="ARBA" id="ARBA00023004"/>
    </source>
</evidence>
<evidence type="ECO:0000256" key="4">
    <source>
        <dbReference type="ARBA" id="ARBA00022723"/>
    </source>
</evidence>
<feature type="domain" description="Radical SAM core" evidence="7">
    <location>
        <begin position="3"/>
        <end position="246"/>
    </location>
</feature>
<dbReference type="SFLD" id="SFLDG01387">
    <property type="entry name" value="BtrN-like_SPASM_domain_contain"/>
    <property type="match status" value="1"/>
</dbReference>
<dbReference type="GO" id="GO:0003824">
    <property type="term" value="F:catalytic activity"/>
    <property type="evidence" value="ECO:0007669"/>
    <property type="project" value="InterPro"/>
</dbReference>
<dbReference type="GO" id="GO:0046872">
    <property type="term" value="F:metal ion binding"/>
    <property type="evidence" value="ECO:0007669"/>
    <property type="project" value="UniProtKB-KW"/>
</dbReference>
<dbReference type="Gene3D" id="3.20.20.70">
    <property type="entry name" value="Aldolase class I"/>
    <property type="match status" value="1"/>
</dbReference>
<protein>
    <recommendedName>
        <fullName evidence="7">Radical SAM core domain-containing protein</fullName>
    </recommendedName>
</protein>
<gene>
    <name evidence="8" type="ORF">LCGC14_2364150</name>
</gene>
<dbReference type="PANTHER" id="PTHR11228:SF7">
    <property type="entry name" value="PQQA PEPTIDE CYCLASE"/>
    <property type="match status" value="1"/>
</dbReference>
<dbReference type="InterPro" id="IPR023885">
    <property type="entry name" value="4Fe4S-binding_SPASM_dom"/>
</dbReference>
<evidence type="ECO:0000256" key="3">
    <source>
        <dbReference type="ARBA" id="ARBA00022691"/>
    </source>
</evidence>
<keyword evidence="6" id="KW-0411">Iron-sulfur</keyword>
<dbReference type="SUPFAM" id="SSF102114">
    <property type="entry name" value="Radical SAM enzymes"/>
    <property type="match status" value="1"/>
</dbReference>
<proteinExistence type="predicted"/>
<dbReference type="SFLD" id="SFLDS00029">
    <property type="entry name" value="Radical_SAM"/>
    <property type="match status" value="1"/>
</dbReference>
<dbReference type="AlphaFoldDB" id="A0A0F9EI62"/>
<dbReference type="Pfam" id="PF04055">
    <property type="entry name" value="Radical_SAM"/>
    <property type="match status" value="1"/>
</dbReference>
<dbReference type="GO" id="GO:0051536">
    <property type="term" value="F:iron-sulfur cluster binding"/>
    <property type="evidence" value="ECO:0007669"/>
    <property type="project" value="UniProtKB-KW"/>
</dbReference>
<dbReference type="Pfam" id="PF13186">
    <property type="entry name" value="SPASM"/>
    <property type="match status" value="1"/>
</dbReference>
<evidence type="ECO:0000313" key="8">
    <source>
        <dbReference type="EMBL" id="KKL44590.1"/>
    </source>
</evidence>
<dbReference type="PANTHER" id="PTHR11228">
    <property type="entry name" value="RADICAL SAM DOMAIN PROTEIN"/>
    <property type="match status" value="1"/>
</dbReference>
<dbReference type="InterPro" id="IPR007197">
    <property type="entry name" value="rSAM"/>
</dbReference>
<name>A0A0F9EI62_9ZZZZ</name>
<comment type="cofactor">
    <cofactor evidence="1">
        <name>[4Fe-4S] cluster</name>
        <dbReference type="ChEBI" id="CHEBI:49883"/>
    </cofactor>
</comment>
<dbReference type="InterPro" id="IPR058240">
    <property type="entry name" value="rSAM_sf"/>
</dbReference>
<evidence type="ECO:0000256" key="2">
    <source>
        <dbReference type="ARBA" id="ARBA00022485"/>
    </source>
</evidence>
<dbReference type="InterPro" id="IPR034391">
    <property type="entry name" value="AdoMet-like_SPASM_containing"/>
</dbReference>
<evidence type="ECO:0000259" key="7">
    <source>
        <dbReference type="PROSITE" id="PS51918"/>
    </source>
</evidence>
<dbReference type="EMBL" id="LAZR01034702">
    <property type="protein sequence ID" value="KKL44590.1"/>
    <property type="molecule type" value="Genomic_DNA"/>
</dbReference>
<feature type="non-terminal residue" evidence="8">
    <location>
        <position position="347"/>
    </location>
</feature>
<sequence>MLIEKKMIAPWRITFDTNPDQCNLNCIMCEGHSKYKTNKKKTNRIMDFKIIEDVVEDAVKYGLKEIIPSTMGEPLFYKDFLDLLNLVKCHKLKLNLTTNGTFPRLSMEEWGNLILPIASDVKISINGASKEVNESIMERIDFIRQMENIKKFIQIRDNMRKKGINYPTLTLQTTFMNRNLIEIPELLRMAIRMDIDRFKGHHLWVTHPELESESLRKDKSDIKYWNNTVRIMNQIVQNERLKNGNKIKLDNIYSLPYYTNSKVVQDNYICPFLGREAWIAWDGTFNVCCAPDDLRKTFGYIGNIKNSGFMEIWNSKIYGQLVESWGKHNVCKICNMRRPIEKIMGCR</sequence>
<accession>A0A0F9EI62</accession>
<dbReference type="CDD" id="cd01335">
    <property type="entry name" value="Radical_SAM"/>
    <property type="match status" value="1"/>
</dbReference>
<organism evidence="8">
    <name type="scientific">marine sediment metagenome</name>
    <dbReference type="NCBI Taxonomy" id="412755"/>
    <lineage>
        <taxon>unclassified sequences</taxon>
        <taxon>metagenomes</taxon>
        <taxon>ecological metagenomes</taxon>
    </lineage>
</organism>